<evidence type="ECO:0000313" key="2">
    <source>
        <dbReference type="Proteomes" id="UP000188605"/>
    </source>
</evidence>
<dbReference type="EMBL" id="LJDB01000016">
    <property type="protein sequence ID" value="ONI42247.1"/>
    <property type="molecule type" value="Genomic_DNA"/>
</dbReference>
<reference evidence="1" key="1">
    <citation type="submission" date="2016-08" db="EMBL/GenBank/DDBJ databases">
        <authorList>
            <person name="Ngugi D.K."/>
            <person name="Miyake S."/>
            <person name="Stingl U."/>
        </authorList>
    </citation>
    <scope>NUCLEOTIDE SEQUENCE</scope>
    <source>
        <strain evidence="1">SCG-B11WGA-EpuloA1</strain>
    </source>
</reference>
<accession>A0ACC8XG50</accession>
<name>A0ACC8XG50_9FIRM</name>
<proteinExistence type="predicted"/>
<organism evidence="1 2">
    <name type="scientific">Candidatus Epulonipiscium fishelsonii</name>
    <dbReference type="NCBI Taxonomy" id="77094"/>
    <lineage>
        <taxon>Bacteria</taxon>
        <taxon>Bacillati</taxon>
        <taxon>Bacillota</taxon>
        <taxon>Clostridia</taxon>
        <taxon>Lachnospirales</taxon>
        <taxon>Lachnospiraceae</taxon>
        <taxon>Candidatus Epulonipiscium</taxon>
    </lineage>
</organism>
<evidence type="ECO:0000313" key="1">
    <source>
        <dbReference type="EMBL" id="ONI42247.1"/>
    </source>
</evidence>
<gene>
    <name evidence="1" type="ORF">AN396_01995</name>
</gene>
<comment type="caution">
    <text evidence="1">The sequence shown here is derived from an EMBL/GenBank/DDBJ whole genome shotgun (WGS) entry which is preliminary data.</text>
</comment>
<protein>
    <submittedName>
        <fullName evidence="1">Uncharacterized protein</fullName>
    </submittedName>
</protein>
<keyword evidence="2" id="KW-1185">Reference proteome</keyword>
<sequence length="325" mass="36849">MCTAITLHTKDGNSLFGRTMDIEYNFGQSVVLSPSNFDFKDRIIGKQIKTKFAVIGMASVVEGYPLFAEGFNEEGLACVSLNFPQFCCYEEKTYKTKINIAPYNLAFYLLGQFKTLKEIEQSITNINLVAEPFLPNLPVPPLHWILTDKTGRSITIEKTKRGLEIHENPVGVLSNSPDFEWHMNNLRQYVCLTSENPSPALWGDFRINPYALGKGLQGMPGDFSSASRFIRATYFKLHSIPESLKQGVIEFFHILRTVSMINGAVLTDKGKNAITQYTSCMALEEGKYFYHTYNNPQIRTIDFKSDIKNVSKLKIYPYEDILNAI</sequence>
<dbReference type="Proteomes" id="UP000188605">
    <property type="component" value="Unassembled WGS sequence"/>
</dbReference>